<reference evidence="1" key="1">
    <citation type="submission" date="2020-08" db="EMBL/GenBank/DDBJ databases">
        <title>Multicomponent nature underlies the extraordinary mechanical properties of spider dragline silk.</title>
        <authorList>
            <person name="Kono N."/>
            <person name="Nakamura H."/>
            <person name="Mori M."/>
            <person name="Yoshida Y."/>
            <person name="Ohtoshi R."/>
            <person name="Malay A.D."/>
            <person name="Moran D.A.P."/>
            <person name="Tomita M."/>
            <person name="Numata K."/>
            <person name="Arakawa K."/>
        </authorList>
    </citation>
    <scope>NUCLEOTIDE SEQUENCE</scope>
</reference>
<dbReference type="EMBL" id="BMAU01021196">
    <property type="protein sequence ID" value="GFX97206.1"/>
    <property type="molecule type" value="Genomic_DNA"/>
</dbReference>
<evidence type="ECO:0000313" key="1">
    <source>
        <dbReference type="EMBL" id="GFX97206.1"/>
    </source>
</evidence>
<sequence>MRSRRSSSGAGVVSERRMPQLYSACNRHILVALLLRSPSYPPVNQSERYAAMTSPPVARARLGGKGGSAPPLPPTHIPLPPVVVHLLRVGRGWGGRRKERNIKTLAFPVFMRMCFKAYAFMIVRSPKAREIRHSDSHNSQSLARDHEPTSLAFAKVSPSAIRVYTYPTTVTNVQVNSACQLVLN</sequence>
<proteinExistence type="predicted"/>
<evidence type="ECO:0000313" key="2">
    <source>
        <dbReference type="Proteomes" id="UP000887159"/>
    </source>
</evidence>
<protein>
    <submittedName>
        <fullName evidence="1">Uncharacterized protein</fullName>
    </submittedName>
</protein>
<dbReference type="AlphaFoldDB" id="A0A8X6RTG9"/>
<organism evidence="1 2">
    <name type="scientific">Trichonephila clavipes</name>
    <name type="common">Golden silk orbweaver</name>
    <name type="synonym">Nephila clavipes</name>
    <dbReference type="NCBI Taxonomy" id="2585209"/>
    <lineage>
        <taxon>Eukaryota</taxon>
        <taxon>Metazoa</taxon>
        <taxon>Ecdysozoa</taxon>
        <taxon>Arthropoda</taxon>
        <taxon>Chelicerata</taxon>
        <taxon>Arachnida</taxon>
        <taxon>Araneae</taxon>
        <taxon>Araneomorphae</taxon>
        <taxon>Entelegynae</taxon>
        <taxon>Araneoidea</taxon>
        <taxon>Nephilidae</taxon>
        <taxon>Trichonephila</taxon>
    </lineage>
</organism>
<keyword evidence="2" id="KW-1185">Reference proteome</keyword>
<accession>A0A8X6RTG9</accession>
<gene>
    <name evidence="1" type="ORF">TNCV_556961</name>
</gene>
<dbReference type="Proteomes" id="UP000887159">
    <property type="component" value="Unassembled WGS sequence"/>
</dbReference>
<name>A0A8X6RTG9_TRICX</name>
<comment type="caution">
    <text evidence="1">The sequence shown here is derived from an EMBL/GenBank/DDBJ whole genome shotgun (WGS) entry which is preliminary data.</text>
</comment>